<protein>
    <submittedName>
        <fullName evidence="1">Uncharacterized protein</fullName>
    </submittedName>
</protein>
<dbReference type="KEGG" id="kbi:30212615"/>
<reference evidence="1" key="3">
    <citation type="submission" date="2014-01" db="EMBL/GenBank/DDBJ databases">
        <title>Evolution of pathogenesis and genome organization in the Tremellales.</title>
        <authorList>
            <person name="Cuomo C."/>
            <person name="Litvintseva A."/>
            <person name="Heitman J."/>
            <person name="Chen Y."/>
            <person name="Sun S."/>
            <person name="Springer D."/>
            <person name="Dromer F."/>
            <person name="Young S."/>
            <person name="Zeng Q."/>
            <person name="Chapman S."/>
            <person name="Gujja S."/>
            <person name="Saif S."/>
            <person name="Birren B."/>
        </authorList>
    </citation>
    <scope>NUCLEOTIDE SEQUENCE</scope>
    <source>
        <strain evidence="1">CBS 10118</strain>
    </source>
</reference>
<dbReference type="GeneID" id="30212615"/>
<reference evidence="1" key="1">
    <citation type="submission" date="2013-07" db="EMBL/GenBank/DDBJ databases">
        <title>The Genome Sequence of Cryptococcus bestiolae CBS10118.</title>
        <authorList>
            <consortium name="The Broad Institute Genome Sequencing Platform"/>
            <person name="Cuomo C."/>
            <person name="Litvintseva A."/>
            <person name="Chen Y."/>
            <person name="Heitman J."/>
            <person name="Sun S."/>
            <person name="Springer D."/>
            <person name="Dromer F."/>
            <person name="Young S.K."/>
            <person name="Zeng Q."/>
            <person name="Gargeya S."/>
            <person name="Fitzgerald M."/>
            <person name="Abouelleil A."/>
            <person name="Alvarado L."/>
            <person name="Berlin A.M."/>
            <person name="Chapman S.B."/>
            <person name="Dewar J."/>
            <person name="Goldberg J."/>
            <person name="Griggs A."/>
            <person name="Gujja S."/>
            <person name="Hansen M."/>
            <person name="Howarth C."/>
            <person name="Imamovic A."/>
            <person name="Larimer J."/>
            <person name="McCowan C."/>
            <person name="Murphy C."/>
            <person name="Pearson M."/>
            <person name="Priest M."/>
            <person name="Roberts A."/>
            <person name="Saif S."/>
            <person name="Shea T."/>
            <person name="Sykes S."/>
            <person name="Wortman J."/>
            <person name="Nusbaum C."/>
            <person name="Birren B."/>
        </authorList>
    </citation>
    <scope>NUCLEOTIDE SEQUENCE [LARGE SCALE GENOMIC DNA]</scope>
    <source>
        <strain evidence="1">CBS 10118</strain>
    </source>
</reference>
<reference evidence="2" key="4">
    <citation type="submission" date="2024-02" db="EMBL/GenBank/DDBJ databases">
        <title>Comparative genomics of Cryptococcus and Kwoniella reveals pathogenesis evolution and contrasting modes of karyotype evolution via chromosome fusion or intercentromeric recombination.</title>
        <authorList>
            <person name="Coelho M.A."/>
            <person name="David-Palma M."/>
            <person name="Shea T."/>
            <person name="Bowers K."/>
            <person name="McGinley-Smith S."/>
            <person name="Mohammad A.W."/>
            <person name="Gnirke A."/>
            <person name="Yurkov A.M."/>
            <person name="Nowrousian M."/>
            <person name="Sun S."/>
            <person name="Cuomo C.A."/>
            <person name="Heitman J."/>
        </authorList>
    </citation>
    <scope>NUCLEOTIDE SEQUENCE</scope>
    <source>
        <strain evidence="2">CBS 10118</strain>
    </source>
</reference>
<dbReference type="EMBL" id="CP144548">
    <property type="protein sequence ID" value="WVW87016.1"/>
    <property type="molecule type" value="Genomic_DNA"/>
</dbReference>
<evidence type="ECO:0000313" key="3">
    <source>
        <dbReference type="Proteomes" id="UP000092730"/>
    </source>
</evidence>
<dbReference type="Proteomes" id="UP000092730">
    <property type="component" value="Chromosome 8"/>
</dbReference>
<proteinExistence type="predicted"/>
<organism evidence="1">
    <name type="scientific">Kwoniella bestiolae CBS 10118</name>
    <dbReference type="NCBI Taxonomy" id="1296100"/>
    <lineage>
        <taxon>Eukaryota</taxon>
        <taxon>Fungi</taxon>
        <taxon>Dikarya</taxon>
        <taxon>Basidiomycota</taxon>
        <taxon>Agaricomycotina</taxon>
        <taxon>Tremellomycetes</taxon>
        <taxon>Tremellales</taxon>
        <taxon>Cryptococcaceae</taxon>
        <taxon>Kwoniella</taxon>
    </lineage>
</organism>
<name>A0A1B9FUW8_9TREE</name>
<dbReference type="VEuPathDB" id="FungiDB:I302_08216"/>
<accession>A0A1B9FUW8</accession>
<reference evidence="2" key="2">
    <citation type="submission" date="2013-07" db="EMBL/GenBank/DDBJ databases">
        <authorList>
            <consortium name="The Broad Institute Genome Sequencing Platform"/>
            <person name="Cuomo C."/>
            <person name="Litvintseva A."/>
            <person name="Chen Y."/>
            <person name="Heitman J."/>
            <person name="Sun S."/>
            <person name="Springer D."/>
            <person name="Dromer F."/>
            <person name="Young S.K."/>
            <person name="Zeng Q."/>
            <person name="Gargeya S."/>
            <person name="Fitzgerald M."/>
            <person name="Abouelleil A."/>
            <person name="Alvarado L."/>
            <person name="Berlin A.M."/>
            <person name="Chapman S.B."/>
            <person name="Dewar J."/>
            <person name="Goldberg J."/>
            <person name="Griggs A."/>
            <person name="Gujja S."/>
            <person name="Hansen M."/>
            <person name="Howarth C."/>
            <person name="Imamovic A."/>
            <person name="Larimer J."/>
            <person name="McCowan C."/>
            <person name="Murphy C."/>
            <person name="Pearson M."/>
            <person name="Priest M."/>
            <person name="Roberts A."/>
            <person name="Saif S."/>
            <person name="Shea T."/>
            <person name="Sykes S."/>
            <person name="Wortman J."/>
            <person name="Nusbaum C."/>
            <person name="Birren B."/>
        </authorList>
    </citation>
    <scope>NUCLEOTIDE SEQUENCE</scope>
    <source>
        <strain evidence="2">CBS 10118</strain>
    </source>
</reference>
<dbReference type="RefSeq" id="XP_019043636.1">
    <property type="nucleotide sequence ID" value="XM_019194800.1"/>
</dbReference>
<dbReference type="AlphaFoldDB" id="A0A1B9FUW8"/>
<dbReference type="EMBL" id="KI894025">
    <property type="protein sequence ID" value="OCF22566.1"/>
    <property type="molecule type" value="Genomic_DNA"/>
</dbReference>
<gene>
    <name evidence="1" type="ORF">I302_08216</name>
    <name evidence="2" type="ORF">I302_109072</name>
</gene>
<evidence type="ECO:0000313" key="2">
    <source>
        <dbReference type="EMBL" id="WVW87016.1"/>
    </source>
</evidence>
<evidence type="ECO:0000313" key="1">
    <source>
        <dbReference type="EMBL" id="OCF22566.1"/>
    </source>
</evidence>
<sequence>MNNDCGYQSENCKTSKHESAFVTSEVERNSLNQVASALSVLDLSEVEERGIAGKLLAISRGVLPITNEPERIRSSNSANSDLGKKESILTTDQLNTVSQAGMAQQVMTVKGVLERCRNRMMAQDDQGSLV</sequence>
<keyword evidence="3" id="KW-1185">Reference proteome</keyword>